<keyword evidence="11" id="KW-0539">Nucleus</keyword>
<evidence type="ECO:0000256" key="12">
    <source>
        <dbReference type="ARBA" id="ARBA00023254"/>
    </source>
</evidence>
<dbReference type="PANTHER" id="PTHR21077">
    <property type="entry name" value="EME1 PROTEIN"/>
    <property type="match status" value="1"/>
</dbReference>
<evidence type="ECO:0000256" key="9">
    <source>
        <dbReference type="ARBA" id="ARBA00023172"/>
    </source>
</evidence>
<keyword evidence="12" id="KW-0469">Meiosis</keyword>
<keyword evidence="4" id="KW-0479">Metal-binding</keyword>
<organism evidence="14 15">
    <name type="scientific">Marasmiellus scandens</name>
    <dbReference type="NCBI Taxonomy" id="2682957"/>
    <lineage>
        <taxon>Eukaryota</taxon>
        <taxon>Fungi</taxon>
        <taxon>Dikarya</taxon>
        <taxon>Basidiomycota</taxon>
        <taxon>Agaricomycotina</taxon>
        <taxon>Agaricomycetes</taxon>
        <taxon>Agaricomycetidae</taxon>
        <taxon>Agaricales</taxon>
        <taxon>Marasmiineae</taxon>
        <taxon>Omphalotaceae</taxon>
        <taxon>Marasmiellus</taxon>
    </lineage>
</organism>
<accession>A0ABR1JIC1</accession>
<feature type="compositionally biased region" description="Basic and acidic residues" evidence="13">
    <location>
        <begin position="171"/>
        <end position="206"/>
    </location>
</feature>
<protein>
    <recommendedName>
        <fullName evidence="16">ERCC4 domain-containing protein</fullName>
    </recommendedName>
</protein>
<dbReference type="Gene3D" id="1.10.150.670">
    <property type="entry name" value="Crossover junction endonuclease EME1, DNA-binding domain"/>
    <property type="match status" value="1"/>
</dbReference>
<proteinExistence type="predicted"/>
<evidence type="ECO:0000256" key="5">
    <source>
        <dbReference type="ARBA" id="ARBA00022759"/>
    </source>
</evidence>
<evidence type="ECO:0000256" key="8">
    <source>
        <dbReference type="ARBA" id="ARBA00022842"/>
    </source>
</evidence>
<feature type="compositionally biased region" description="Polar residues" evidence="13">
    <location>
        <begin position="25"/>
        <end position="40"/>
    </location>
</feature>
<keyword evidence="10" id="KW-0234">DNA repair</keyword>
<dbReference type="EMBL" id="JBANRG010000014">
    <property type="protein sequence ID" value="KAK7461010.1"/>
    <property type="molecule type" value="Genomic_DNA"/>
</dbReference>
<keyword evidence="6" id="KW-0227">DNA damage</keyword>
<comment type="subcellular location">
    <subcellularLocation>
        <location evidence="2">Nucleus</location>
    </subcellularLocation>
</comment>
<keyword evidence="3" id="KW-0540">Nuclease</keyword>
<dbReference type="Pfam" id="PF21292">
    <property type="entry name" value="EME1-MUS81_C"/>
    <property type="match status" value="1"/>
</dbReference>
<dbReference type="Gene3D" id="3.40.50.10130">
    <property type="match status" value="1"/>
</dbReference>
<dbReference type="InterPro" id="IPR042530">
    <property type="entry name" value="EME1/EME2_C"/>
</dbReference>
<evidence type="ECO:0000256" key="10">
    <source>
        <dbReference type="ARBA" id="ARBA00023204"/>
    </source>
</evidence>
<name>A0ABR1JIC1_9AGAR</name>
<keyword evidence="5" id="KW-0255">Endonuclease</keyword>
<reference evidence="14 15" key="1">
    <citation type="submission" date="2024-01" db="EMBL/GenBank/DDBJ databases">
        <title>A draft genome for the cacao thread blight pathogen Marasmiellus scandens.</title>
        <authorList>
            <person name="Baruah I.K."/>
            <person name="Leung J."/>
            <person name="Bukari Y."/>
            <person name="Amoako-Attah I."/>
            <person name="Meinhardt L.W."/>
            <person name="Bailey B.A."/>
            <person name="Cohen S.P."/>
        </authorList>
    </citation>
    <scope>NUCLEOTIDE SEQUENCE [LARGE SCALE GENOMIC DNA]</scope>
    <source>
        <strain evidence="14 15">GH-19</strain>
    </source>
</reference>
<sequence>MPLSRSDTVETIDLSDDYNDYNFTSSQATLPLSSQGSQVIELTDSDDDDDLQSRLPPASSSPYAAPIEISSDEEEYADRMESTSTAVDWDSDDLPSEAQVYQELRAGASSSRQPLYGTASSSFSKRRHSQSTVVDDADPDTTSSPPKKSRLYSNIRASSSPSPKPKKRTRKTSEQRALEQEQKEAKAAERERKKAEAEKTKTDKANQKLLAKQLKEIERLQKQEEKEQKQAERKANNRRADKKKAVADMTVTISNTFGQTFFEDLCEKLRDFGARVELCATPELIRGYDCVRFRRQIHRRYDTEKRAFVPVDPVYEKEESTVLLRLSIANLWALVQRNELQELVRFTRAAYDLPHRNQIFLLLVGLEELKRQDRQKWQSIEDALTYLQFDEHTFHVCVESEAEAIDRLYNIAADYAIKEEKLVERSHLPFCPNVKIKAAKGNDLYCQMLDQINRLTIAAARSIKSRYPTMRQLLDKYAQLDGNQAMQDQLLEGCPVTQRKDGTDALRGGRNLGKVMSTRVATVMVSLDPQELAVKDKS</sequence>
<comment type="cofactor">
    <cofactor evidence="1">
        <name>Mg(2+)</name>
        <dbReference type="ChEBI" id="CHEBI:18420"/>
    </cofactor>
</comment>
<feature type="region of interest" description="Disordered" evidence="13">
    <location>
        <begin position="222"/>
        <end position="244"/>
    </location>
</feature>
<dbReference type="PANTHER" id="PTHR21077:SF5">
    <property type="entry name" value="CROSSOVER JUNCTION ENDONUCLEASE MMS4"/>
    <property type="match status" value="1"/>
</dbReference>
<comment type="caution">
    <text evidence="14">The sequence shown here is derived from an EMBL/GenBank/DDBJ whole genome shotgun (WGS) entry which is preliminary data.</text>
</comment>
<gene>
    <name evidence="14" type="ORF">VKT23_008937</name>
</gene>
<evidence type="ECO:0000256" key="3">
    <source>
        <dbReference type="ARBA" id="ARBA00022722"/>
    </source>
</evidence>
<keyword evidence="9" id="KW-0233">DNA recombination</keyword>
<evidence type="ECO:0000256" key="11">
    <source>
        <dbReference type="ARBA" id="ARBA00023242"/>
    </source>
</evidence>
<evidence type="ECO:0000256" key="1">
    <source>
        <dbReference type="ARBA" id="ARBA00001946"/>
    </source>
</evidence>
<dbReference type="InterPro" id="IPR033310">
    <property type="entry name" value="Mms4/EME1/EME2"/>
</dbReference>
<evidence type="ECO:0000313" key="14">
    <source>
        <dbReference type="EMBL" id="KAK7461010.1"/>
    </source>
</evidence>
<evidence type="ECO:0008006" key="16">
    <source>
        <dbReference type="Google" id="ProtNLM"/>
    </source>
</evidence>
<evidence type="ECO:0000256" key="2">
    <source>
        <dbReference type="ARBA" id="ARBA00004123"/>
    </source>
</evidence>
<keyword evidence="7" id="KW-0378">Hydrolase</keyword>
<evidence type="ECO:0000256" key="13">
    <source>
        <dbReference type="SAM" id="MobiDB-lite"/>
    </source>
</evidence>
<evidence type="ECO:0000256" key="4">
    <source>
        <dbReference type="ARBA" id="ARBA00022723"/>
    </source>
</evidence>
<evidence type="ECO:0000313" key="15">
    <source>
        <dbReference type="Proteomes" id="UP001498398"/>
    </source>
</evidence>
<feature type="region of interest" description="Disordered" evidence="13">
    <location>
        <begin position="25"/>
        <end position="207"/>
    </location>
</feature>
<feature type="compositionally biased region" description="Low complexity" evidence="13">
    <location>
        <begin position="130"/>
        <end position="146"/>
    </location>
</feature>
<keyword evidence="15" id="KW-1185">Reference proteome</keyword>
<keyword evidence="8" id="KW-0460">Magnesium</keyword>
<feature type="compositionally biased region" description="Low complexity" evidence="13">
    <location>
        <begin position="56"/>
        <end position="69"/>
    </location>
</feature>
<dbReference type="Proteomes" id="UP001498398">
    <property type="component" value="Unassembled WGS sequence"/>
</dbReference>
<evidence type="ECO:0000256" key="7">
    <source>
        <dbReference type="ARBA" id="ARBA00022801"/>
    </source>
</evidence>
<evidence type="ECO:0000256" key="6">
    <source>
        <dbReference type="ARBA" id="ARBA00022763"/>
    </source>
</evidence>